<feature type="transmembrane region" description="Helical" evidence="1">
    <location>
        <begin position="35"/>
        <end position="56"/>
    </location>
</feature>
<gene>
    <name evidence="2" type="ORF">QVN30_01665</name>
</gene>
<name>A0ABT7XCA1_9ACTN</name>
<accession>A0ABT7XCA1</accession>
<comment type="caution">
    <text evidence="2">The sequence shown here is derived from an EMBL/GenBank/DDBJ whole genome shotgun (WGS) entry which is preliminary data.</text>
</comment>
<keyword evidence="1" id="KW-0472">Membrane</keyword>
<proteinExistence type="predicted"/>
<keyword evidence="3" id="KW-1185">Reference proteome</keyword>
<evidence type="ECO:0000313" key="3">
    <source>
        <dbReference type="Proteomes" id="UP001168435"/>
    </source>
</evidence>
<keyword evidence="1" id="KW-1133">Transmembrane helix</keyword>
<reference evidence="2" key="2">
    <citation type="submission" date="2024-05" db="EMBL/GenBank/DDBJ databases">
        <title>Identification and characterization of horizontal gene transfer across gut microbiota members of farm animals based on homology search.</title>
        <authorList>
            <person name="Schwarzerova J."/>
            <person name="Nykrynova M."/>
            <person name="Jureckova K."/>
            <person name="Cejkova D."/>
            <person name="Rychlik I."/>
        </authorList>
    </citation>
    <scope>NUCLEOTIDE SEQUENCE</scope>
    <source>
        <strain evidence="2">176_SSukc20</strain>
    </source>
</reference>
<evidence type="ECO:0000256" key="1">
    <source>
        <dbReference type="SAM" id="Phobius"/>
    </source>
</evidence>
<evidence type="ECO:0000313" key="2">
    <source>
        <dbReference type="EMBL" id="MDN0063018.1"/>
    </source>
</evidence>
<dbReference type="RefSeq" id="WP_147569711.1">
    <property type="nucleotide sequence ID" value="NZ_CABKVW010000013.1"/>
</dbReference>
<keyword evidence="1" id="KW-0812">Transmembrane</keyword>
<feature type="transmembrane region" description="Helical" evidence="1">
    <location>
        <begin position="9"/>
        <end position="29"/>
    </location>
</feature>
<sequence length="60" mass="6747">MEETYMELLVYLGILLVIAAVISLVLSFLGTVLVGALRLLPVVFVALAIAVFVRWYRDRH</sequence>
<protein>
    <submittedName>
        <fullName evidence="2">Uncharacterized protein</fullName>
    </submittedName>
</protein>
<dbReference type="Proteomes" id="UP001168435">
    <property type="component" value="Unassembled WGS sequence"/>
</dbReference>
<organism evidence="2 3">
    <name type="scientific">Collinsella ihumii</name>
    <dbReference type="NCBI Taxonomy" id="1720204"/>
    <lineage>
        <taxon>Bacteria</taxon>
        <taxon>Bacillati</taxon>
        <taxon>Actinomycetota</taxon>
        <taxon>Coriobacteriia</taxon>
        <taxon>Coriobacteriales</taxon>
        <taxon>Coriobacteriaceae</taxon>
        <taxon>Collinsella</taxon>
    </lineage>
</organism>
<dbReference type="EMBL" id="JAUEIQ010000001">
    <property type="protein sequence ID" value="MDN0063018.1"/>
    <property type="molecule type" value="Genomic_DNA"/>
</dbReference>
<reference evidence="2" key="1">
    <citation type="submission" date="2023-06" db="EMBL/GenBank/DDBJ databases">
        <authorList>
            <person name="Zeman M."/>
            <person name="Kubasova T."/>
            <person name="Jahodarova E."/>
            <person name="Nykrynova M."/>
            <person name="Rychlik I."/>
        </authorList>
    </citation>
    <scope>NUCLEOTIDE SEQUENCE</scope>
    <source>
        <strain evidence="2">176_SSukc20</strain>
    </source>
</reference>